<dbReference type="PANTHER" id="PTHR43056">
    <property type="entry name" value="PEPTIDASE S9 PROLYL OLIGOPEPTIDASE"/>
    <property type="match status" value="1"/>
</dbReference>
<dbReference type="Gene3D" id="1.10.3020.10">
    <property type="entry name" value="alpha-amino acid ester hydrolase ( Helical cap domain)"/>
    <property type="match status" value="1"/>
</dbReference>
<evidence type="ECO:0000259" key="3">
    <source>
        <dbReference type="SMART" id="SM00939"/>
    </source>
</evidence>
<dbReference type="InterPro" id="IPR050585">
    <property type="entry name" value="Xaa-Pro_dipeptidyl-ppase/CocE"/>
</dbReference>
<gene>
    <name evidence="4" type="ORF">ACFFJH_01755</name>
</gene>
<evidence type="ECO:0000256" key="2">
    <source>
        <dbReference type="SAM" id="SignalP"/>
    </source>
</evidence>
<dbReference type="InterPro" id="IPR008979">
    <property type="entry name" value="Galactose-bd-like_sf"/>
</dbReference>
<dbReference type="Pfam" id="PF08530">
    <property type="entry name" value="PepX_C"/>
    <property type="match status" value="1"/>
</dbReference>
<name>A0ABV6I9L1_9BURK</name>
<evidence type="ECO:0000313" key="4">
    <source>
        <dbReference type="EMBL" id="MFC0348516.1"/>
    </source>
</evidence>
<keyword evidence="5" id="KW-1185">Reference proteome</keyword>
<sequence length="647" mass="71516">MTHTRKPILRSIISAALLTLAASAAVAQTQAPLSAMTPDGVKSYDSIRPQADFIKRVVMIPMRDGVKLYTVVVMKKGTKNAPILLSRTPYNAKGSTSRTQSQKATEILSVLDEVFIEDNYIRVYQDVRGLHGSEGDFIMNRPLRGPLNSTTTDESTDAYDTIDWLTKNTPESSGKVGVIGSSYLGFTALMAEINPHQALKAAVPQSPMVDGWMGDDWFHYGAFRNTNIAYTVGVTTGKGGGGSDPTGVGDDYSRYLEAGSTGDYIRHWGFDQYPFLQKIMQNAAYTPFWSQQAVDKWFANHDLSVPTLLMVSQWDQEDSYGAPAVYKAIKSRNKDAKVSLLIGPWPHSGGNHYGFKLGDIAFKGDTALEARINYIKPFLDHHLKGSADPQLPAAMTYATGADKWQHSAQWPAGKPTKLYLREGFGLSFEAPDVKPSANQAQGHDDYVSDPSKPVPFIPRPINMNDSSQWKPWLVRDQRFVSDRPDVLVYTGPVLDKPLHIMGQPLVELFAATSGSDADWVVKLIDVYPNVSPEGGQGVMTMAGFELPIGIEIYRGRYVRGFDKPQALPPNKIEAYQFGLPHVNHVFLPGHRLMVQIQSSLFPLYDRNPQTYVENIFNAKASDFKKATQSIYRTKAAASNIVLPVVEN</sequence>
<organism evidence="4 5">
    <name type="scientific">Undibacterium danionis</name>
    <dbReference type="NCBI Taxonomy" id="1812100"/>
    <lineage>
        <taxon>Bacteria</taxon>
        <taxon>Pseudomonadati</taxon>
        <taxon>Pseudomonadota</taxon>
        <taxon>Betaproteobacteria</taxon>
        <taxon>Burkholderiales</taxon>
        <taxon>Oxalobacteraceae</taxon>
        <taxon>Undibacterium</taxon>
    </lineage>
</organism>
<dbReference type="NCBIfam" id="TIGR00976">
    <property type="entry name" value="CocE_NonD"/>
    <property type="match status" value="1"/>
</dbReference>
<dbReference type="EMBL" id="JBHLXJ010000002">
    <property type="protein sequence ID" value="MFC0348516.1"/>
    <property type="molecule type" value="Genomic_DNA"/>
</dbReference>
<dbReference type="SMART" id="SM00939">
    <property type="entry name" value="PepX_C"/>
    <property type="match status" value="1"/>
</dbReference>
<proteinExistence type="predicted"/>
<dbReference type="Gene3D" id="3.40.50.1820">
    <property type="entry name" value="alpha/beta hydrolase"/>
    <property type="match status" value="1"/>
</dbReference>
<accession>A0ABV6I9L1</accession>
<dbReference type="InterPro" id="IPR005674">
    <property type="entry name" value="CocE/Ser_esterase"/>
</dbReference>
<dbReference type="RefSeq" id="WP_390209600.1">
    <property type="nucleotide sequence ID" value="NZ_JBHLXJ010000002.1"/>
</dbReference>
<dbReference type="InterPro" id="IPR029058">
    <property type="entry name" value="AB_hydrolase_fold"/>
</dbReference>
<protein>
    <submittedName>
        <fullName evidence="4">CocE/NonD family hydrolase</fullName>
    </submittedName>
</protein>
<feature type="chain" id="PRO_5045179692" evidence="2">
    <location>
        <begin position="28"/>
        <end position="647"/>
    </location>
</feature>
<feature type="domain" description="Xaa-Pro dipeptidyl-peptidase C-terminal" evidence="3">
    <location>
        <begin position="376"/>
        <end position="641"/>
    </location>
</feature>
<dbReference type="GO" id="GO:0016787">
    <property type="term" value="F:hydrolase activity"/>
    <property type="evidence" value="ECO:0007669"/>
    <property type="project" value="UniProtKB-KW"/>
</dbReference>
<comment type="caution">
    <text evidence="4">The sequence shown here is derived from an EMBL/GenBank/DDBJ whole genome shotgun (WGS) entry which is preliminary data.</text>
</comment>
<reference evidence="4 5" key="1">
    <citation type="submission" date="2024-09" db="EMBL/GenBank/DDBJ databases">
        <authorList>
            <person name="Sun Q."/>
            <person name="Mori K."/>
        </authorList>
    </citation>
    <scope>NUCLEOTIDE SEQUENCE [LARGE SCALE GENOMIC DNA]</scope>
    <source>
        <strain evidence="4 5">CCM 8677</strain>
    </source>
</reference>
<evidence type="ECO:0000313" key="5">
    <source>
        <dbReference type="Proteomes" id="UP001589844"/>
    </source>
</evidence>
<evidence type="ECO:0000256" key="1">
    <source>
        <dbReference type="ARBA" id="ARBA00022801"/>
    </source>
</evidence>
<feature type="signal peptide" evidence="2">
    <location>
        <begin position="1"/>
        <end position="27"/>
    </location>
</feature>
<dbReference type="Gene3D" id="2.60.120.260">
    <property type="entry name" value="Galactose-binding domain-like"/>
    <property type="match status" value="1"/>
</dbReference>
<dbReference type="SUPFAM" id="SSF53474">
    <property type="entry name" value="alpha/beta-Hydrolases"/>
    <property type="match status" value="1"/>
</dbReference>
<dbReference type="InterPro" id="IPR013736">
    <property type="entry name" value="Xaa-Pro_dipept_C"/>
</dbReference>
<dbReference type="Proteomes" id="UP001589844">
    <property type="component" value="Unassembled WGS sequence"/>
</dbReference>
<dbReference type="SUPFAM" id="SSF49785">
    <property type="entry name" value="Galactose-binding domain-like"/>
    <property type="match status" value="1"/>
</dbReference>
<keyword evidence="2" id="KW-0732">Signal</keyword>
<dbReference type="PANTHER" id="PTHR43056:SF10">
    <property type="entry name" value="COCE_NOND FAMILY, PUTATIVE (AFU_ORTHOLOGUE AFUA_7G00600)-RELATED"/>
    <property type="match status" value="1"/>
</dbReference>
<keyword evidence="1 4" id="KW-0378">Hydrolase</keyword>
<dbReference type="InterPro" id="IPR000383">
    <property type="entry name" value="Xaa-Pro-like_dom"/>
</dbReference>
<dbReference type="Pfam" id="PF02129">
    <property type="entry name" value="Peptidase_S15"/>
    <property type="match status" value="1"/>
</dbReference>